<organism evidence="1 2">
    <name type="scientific">Orchesella cincta</name>
    <name type="common">Springtail</name>
    <name type="synonym">Podura cincta</name>
    <dbReference type="NCBI Taxonomy" id="48709"/>
    <lineage>
        <taxon>Eukaryota</taxon>
        <taxon>Metazoa</taxon>
        <taxon>Ecdysozoa</taxon>
        <taxon>Arthropoda</taxon>
        <taxon>Hexapoda</taxon>
        <taxon>Collembola</taxon>
        <taxon>Entomobryomorpha</taxon>
        <taxon>Entomobryoidea</taxon>
        <taxon>Orchesellidae</taxon>
        <taxon>Orchesellinae</taxon>
        <taxon>Orchesella</taxon>
    </lineage>
</organism>
<name>A0A1D2MBL7_ORCCI</name>
<protein>
    <submittedName>
        <fullName evidence="1">Uncharacterized protein</fullName>
    </submittedName>
</protein>
<accession>A0A1D2MBL7</accession>
<dbReference type="SUPFAM" id="SSF49599">
    <property type="entry name" value="TRAF domain-like"/>
    <property type="match status" value="1"/>
</dbReference>
<dbReference type="EMBL" id="LJIJ01002057">
    <property type="protein sequence ID" value="ODM90284.1"/>
    <property type="molecule type" value="Genomic_DNA"/>
</dbReference>
<keyword evidence="2" id="KW-1185">Reference proteome</keyword>
<sequence>MKKSQPGNKKCKFYDKGCRIVCNKWEYTSHANSCDFNPDLHSLCDLLFSPCKFKPGCFSKAEVVFHLETKHQLPLHRTSPGSWCFIPEMSFLTDLLNKKKSQSCILFGCTGCTDSNDRPLFLLVGKRNETVNSLSLAVVLVWFDPEGTDGGSYDVEFTLQIGSSFISSKRYLPFPIIMKSKVWSVKEAQLILKTGALNIPISMLEETQFGSQGGDTLLALIRSAGIEKGPSQYVFSRRGGADLVQSSSSN</sequence>
<gene>
    <name evidence="1" type="ORF">Ocin01_16401</name>
</gene>
<evidence type="ECO:0000313" key="2">
    <source>
        <dbReference type="Proteomes" id="UP000094527"/>
    </source>
</evidence>
<evidence type="ECO:0000313" key="1">
    <source>
        <dbReference type="EMBL" id="ODM90284.1"/>
    </source>
</evidence>
<dbReference type="AlphaFoldDB" id="A0A1D2MBL7"/>
<reference evidence="1 2" key="1">
    <citation type="journal article" date="2016" name="Genome Biol. Evol.">
        <title>Gene Family Evolution Reflects Adaptation to Soil Environmental Stressors in the Genome of the Collembolan Orchesella cincta.</title>
        <authorList>
            <person name="Faddeeva-Vakhrusheva A."/>
            <person name="Derks M.F."/>
            <person name="Anvar S.Y."/>
            <person name="Agamennone V."/>
            <person name="Suring W."/>
            <person name="Smit S."/>
            <person name="van Straalen N.M."/>
            <person name="Roelofs D."/>
        </authorList>
    </citation>
    <scope>NUCLEOTIDE SEQUENCE [LARGE SCALE GENOMIC DNA]</scope>
    <source>
        <tissue evidence="1">Mixed pool</tissue>
    </source>
</reference>
<dbReference type="Proteomes" id="UP000094527">
    <property type="component" value="Unassembled WGS sequence"/>
</dbReference>
<comment type="caution">
    <text evidence="1">The sequence shown here is derived from an EMBL/GenBank/DDBJ whole genome shotgun (WGS) entry which is preliminary data.</text>
</comment>
<proteinExistence type="predicted"/>